<feature type="transmembrane region" description="Helical" evidence="6">
    <location>
        <begin position="298"/>
        <end position="320"/>
    </location>
</feature>
<accession>A0ABW2Z8S8</accession>
<dbReference type="InterPro" id="IPR013525">
    <property type="entry name" value="ABC2_TM"/>
</dbReference>
<feature type="transmembrane region" description="Helical" evidence="6">
    <location>
        <begin position="237"/>
        <end position="258"/>
    </location>
</feature>
<evidence type="ECO:0000256" key="5">
    <source>
        <dbReference type="ARBA" id="ARBA00023136"/>
    </source>
</evidence>
<evidence type="ECO:0000256" key="1">
    <source>
        <dbReference type="ARBA" id="ARBA00004651"/>
    </source>
</evidence>
<feature type="transmembrane region" description="Helical" evidence="6">
    <location>
        <begin position="353"/>
        <end position="375"/>
    </location>
</feature>
<protein>
    <submittedName>
        <fullName evidence="8">ABC transporter permease</fullName>
    </submittedName>
</protein>
<keyword evidence="2" id="KW-1003">Cell membrane</keyword>
<evidence type="ECO:0000256" key="6">
    <source>
        <dbReference type="SAM" id="Phobius"/>
    </source>
</evidence>
<keyword evidence="3 6" id="KW-0812">Transmembrane</keyword>
<evidence type="ECO:0000259" key="7">
    <source>
        <dbReference type="Pfam" id="PF12698"/>
    </source>
</evidence>
<dbReference type="Pfam" id="PF12698">
    <property type="entry name" value="ABC2_membrane_3"/>
    <property type="match status" value="1"/>
</dbReference>
<dbReference type="PANTHER" id="PTHR30294">
    <property type="entry name" value="MEMBRANE COMPONENT OF ABC TRANSPORTER YHHJ-RELATED"/>
    <property type="match status" value="1"/>
</dbReference>
<comment type="subcellular location">
    <subcellularLocation>
        <location evidence="1">Cell membrane</location>
        <topology evidence="1">Multi-pass membrane protein</topology>
    </subcellularLocation>
</comment>
<dbReference type="RefSeq" id="WP_386782692.1">
    <property type="nucleotide sequence ID" value="NZ_JBHTIC010000008.1"/>
</dbReference>
<evidence type="ECO:0000313" key="9">
    <source>
        <dbReference type="Proteomes" id="UP001597032"/>
    </source>
</evidence>
<organism evidence="8 9">
    <name type="scientific">Lutibacter aestuarii</name>
    <dbReference type="NCBI Taxonomy" id="861111"/>
    <lineage>
        <taxon>Bacteria</taxon>
        <taxon>Pseudomonadati</taxon>
        <taxon>Bacteroidota</taxon>
        <taxon>Flavobacteriia</taxon>
        <taxon>Flavobacteriales</taxon>
        <taxon>Flavobacteriaceae</taxon>
        <taxon>Lutibacter</taxon>
    </lineage>
</organism>
<dbReference type="Gene3D" id="3.40.1710.10">
    <property type="entry name" value="abc type-2 transporter like domain"/>
    <property type="match status" value="1"/>
</dbReference>
<evidence type="ECO:0000256" key="4">
    <source>
        <dbReference type="ARBA" id="ARBA00022989"/>
    </source>
</evidence>
<dbReference type="PANTHER" id="PTHR30294:SF47">
    <property type="entry name" value="INNER MEMBRANE TRANSPORT PERMEASE YHHJ"/>
    <property type="match status" value="1"/>
</dbReference>
<feature type="transmembrane region" description="Helical" evidence="6">
    <location>
        <begin position="186"/>
        <end position="210"/>
    </location>
</feature>
<keyword evidence="9" id="KW-1185">Reference proteome</keyword>
<feature type="transmembrane region" description="Helical" evidence="6">
    <location>
        <begin position="270"/>
        <end position="291"/>
    </location>
</feature>
<evidence type="ECO:0000313" key="8">
    <source>
        <dbReference type="EMBL" id="MFD0762366.1"/>
    </source>
</evidence>
<sequence length="390" mass="43933">MMKLLLKIAKREIALLFSTKTTFVFAIVLPFVSMFFFNTLLSNGVARNLPIAVVDLDHSSISRNIISQLNATPELEVTHLPVNQLESEELIRLGKIYGIVTIPKNFGLEIKKGMQVTILNQYNSNVLLPSGLEHKAFSKVIGTISAGIAIEKQIKKGVSVKNAKINFQPILTNNHVLSNPYTNYSYYLNSGFLTMFFQLFVILTTIYSFGSDLKYSKGAKLVKITNGNIISIILGKLLPYTLWFLLVGVVLFISMFVLQDFPMRGNKLTLFVGLFLLILANQSFALLFVSISRSFREALTVGSGFTAVSLSFSGITFPIFGMPIPMQWLSELFPFTHFFELFLDQTQRGIPLFYSYKSVVMLVVLTLFPVTIGWLKLDKLFRKGVYLHRI</sequence>
<name>A0ABW2Z8S8_9FLAO</name>
<evidence type="ECO:0000256" key="2">
    <source>
        <dbReference type="ARBA" id="ARBA00022475"/>
    </source>
</evidence>
<gene>
    <name evidence="8" type="ORF">ACFQZW_09765</name>
</gene>
<comment type="caution">
    <text evidence="8">The sequence shown here is derived from an EMBL/GenBank/DDBJ whole genome shotgun (WGS) entry which is preliminary data.</text>
</comment>
<dbReference type="Proteomes" id="UP001597032">
    <property type="component" value="Unassembled WGS sequence"/>
</dbReference>
<dbReference type="InterPro" id="IPR051449">
    <property type="entry name" value="ABC-2_transporter_component"/>
</dbReference>
<proteinExistence type="predicted"/>
<keyword evidence="5 6" id="KW-0472">Membrane</keyword>
<feature type="transmembrane region" description="Helical" evidence="6">
    <location>
        <begin position="21"/>
        <end position="41"/>
    </location>
</feature>
<evidence type="ECO:0000256" key="3">
    <source>
        <dbReference type="ARBA" id="ARBA00022692"/>
    </source>
</evidence>
<dbReference type="EMBL" id="JBHTIC010000008">
    <property type="protein sequence ID" value="MFD0762366.1"/>
    <property type="molecule type" value="Genomic_DNA"/>
</dbReference>
<feature type="domain" description="ABC-2 type transporter transmembrane" evidence="7">
    <location>
        <begin position="20"/>
        <end position="375"/>
    </location>
</feature>
<keyword evidence="4 6" id="KW-1133">Transmembrane helix</keyword>
<reference evidence="9" key="1">
    <citation type="journal article" date="2019" name="Int. J. Syst. Evol. Microbiol.">
        <title>The Global Catalogue of Microorganisms (GCM) 10K type strain sequencing project: providing services to taxonomists for standard genome sequencing and annotation.</title>
        <authorList>
            <consortium name="The Broad Institute Genomics Platform"/>
            <consortium name="The Broad Institute Genome Sequencing Center for Infectious Disease"/>
            <person name="Wu L."/>
            <person name="Ma J."/>
        </authorList>
    </citation>
    <scope>NUCLEOTIDE SEQUENCE [LARGE SCALE GENOMIC DNA]</scope>
    <source>
        <strain evidence="9">CCUG 60022</strain>
    </source>
</reference>